<reference evidence="1" key="1">
    <citation type="journal article" date="2019" name="Sci. Rep.">
        <title>Draft genome of Tanacetum cinerariifolium, the natural source of mosquito coil.</title>
        <authorList>
            <person name="Yamashiro T."/>
            <person name="Shiraishi A."/>
            <person name="Satake H."/>
            <person name="Nakayama K."/>
        </authorList>
    </citation>
    <scope>NUCLEOTIDE SEQUENCE</scope>
</reference>
<dbReference type="PANTHER" id="PTHR47718:SF7">
    <property type="entry name" value="PROTEIN FAR1-RELATED SEQUENCE"/>
    <property type="match status" value="1"/>
</dbReference>
<gene>
    <name evidence="1" type="ORF">Tci_693972</name>
</gene>
<dbReference type="AlphaFoldDB" id="A0A699L8E6"/>
<accession>A0A699L8E6</accession>
<name>A0A699L8E6_TANCI</name>
<dbReference type="PANTHER" id="PTHR47718">
    <property type="entry name" value="OS01G0519700 PROTEIN"/>
    <property type="match status" value="1"/>
</dbReference>
<dbReference type="EMBL" id="BKCJ010578449">
    <property type="protein sequence ID" value="GFB22001.1"/>
    <property type="molecule type" value="Genomic_DNA"/>
</dbReference>
<protein>
    <submittedName>
        <fullName evidence="1">Protein FAR1-related sequence 5-like</fullName>
    </submittedName>
</protein>
<sequence length="81" mass="9373">MLNEFVIQFDKAVNTRIAAKEDEDFMTMKSRPVLSSIHPIKAKAGEGYTKKIFELFQKEWIEATTNLTHETKSKSEEKSSY</sequence>
<evidence type="ECO:0000313" key="1">
    <source>
        <dbReference type="EMBL" id="GFB22001.1"/>
    </source>
</evidence>
<organism evidence="1">
    <name type="scientific">Tanacetum cinerariifolium</name>
    <name type="common">Dalmatian daisy</name>
    <name type="synonym">Chrysanthemum cinerariifolium</name>
    <dbReference type="NCBI Taxonomy" id="118510"/>
    <lineage>
        <taxon>Eukaryota</taxon>
        <taxon>Viridiplantae</taxon>
        <taxon>Streptophyta</taxon>
        <taxon>Embryophyta</taxon>
        <taxon>Tracheophyta</taxon>
        <taxon>Spermatophyta</taxon>
        <taxon>Magnoliopsida</taxon>
        <taxon>eudicotyledons</taxon>
        <taxon>Gunneridae</taxon>
        <taxon>Pentapetalae</taxon>
        <taxon>asterids</taxon>
        <taxon>campanulids</taxon>
        <taxon>Asterales</taxon>
        <taxon>Asteraceae</taxon>
        <taxon>Asteroideae</taxon>
        <taxon>Anthemideae</taxon>
        <taxon>Anthemidinae</taxon>
        <taxon>Tanacetum</taxon>
    </lineage>
</organism>
<proteinExistence type="predicted"/>
<comment type="caution">
    <text evidence="1">The sequence shown here is derived from an EMBL/GenBank/DDBJ whole genome shotgun (WGS) entry which is preliminary data.</text>
</comment>